<organism evidence="2 3">
    <name type="scientific">Colletotrichum plurivorum</name>
    <dbReference type="NCBI Taxonomy" id="2175906"/>
    <lineage>
        <taxon>Eukaryota</taxon>
        <taxon>Fungi</taxon>
        <taxon>Dikarya</taxon>
        <taxon>Ascomycota</taxon>
        <taxon>Pezizomycotina</taxon>
        <taxon>Sordariomycetes</taxon>
        <taxon>Hypocreomycetidae</taxon>
        <taxon>Glomerellales</taxon>
        <taxon>Glomerellaceae</taxon>
        <taxon>Colletotrichum</taxon>
        <taxon>Colletotrichum orchidearum species complex</taxon>
    </lineage>
</organism>
<reference evidence="2" key="1">
    <citation type="journal article" date="2020" name="Phytopathology">
        <title>Genome Sequence Resources of Colletotrichum truncatum, C. plurivorum, C. musicola, and C. sojae: Four Species Pathogenic to Soybean (Glycine max).</title>
        <authorList>
            <person name="Rogerio F."/>
            <person name="Boufleur T.R."/>
            <person name="Ciampi-Guillardi M."/>
            <person name="Sukno S.A."/>
            <person name="Thon M.R."/>
            <person name="Massola Junior N.S."/>
            <person name="Baroncelli R."/>
        </authorList>
    </citation>
    <scope>NUCLEOTIDE SEQUENCE</scope>
    <source>
        <strain evidence="2">LFN00145</strain>
    </source>
</reference>
<evidence type="ECO:0000259" key="1">
    <source>
        <dbReference type="PROSITE" id="PS50013"/>
    </source>
</evidence>
<proteinExistence type="predicted"/>
<gene>
    <name evidence="2" type="ORF">CPLU01_13695</name>
</gene>
<evidence type="ECO:0000313" key="3">
    <source>
        <dbReference type="Proteomes" id="UP000654918"/>
    </source>
</evidence>
<dbReference type="AlphaFoldDB" id="A0A8H6JPL4"/>
<sequence length="234" mass="26172">MLSAPLFHPAVGSADTGTWPSTEDDENDRIVGHVVSENDHLVRLVTIRPVDESRRVVSEADIQRATPSKLYAYWEAFGKPREQTIGVDHFNAFAIVGHDARGKRLRVQWVGYSDSSDDTSWEPVSKMRRIHARLLDDYLFKYSLNDKLVEVSRSEQSPRATTSAAGVVQRSIPGPRSGIRDDVKYKVTWKLVGISGADLRRLSQVILDINVDQRITHRSVMVGDAEKSETSSDG</sequence>
<keyword evidence="3" id="KW-1185">Reference proteome</keyword>
<dbReference type="InterPro" id="IPR000953">
    <property type="entry name" value="Chromo/chromo_shadow_dom"/>
</dbReference>
<dbReference type="PROSITE" id="PS50013">
    <property type="entry name" value="CHROMO_2"/>
    <property type="match status" value="1"/>
</dbReference>
<dbReference type="Proteomes" id="UP000654918">
    <property type="component" value="Unassembled WGS sequence"/>
</dbReference>
<dbReference type="CDD" id="cd00024">
    <property type="entry name" value="CD_CSD"/>
    <property type="match status" value="1"/>
</dbReference>
<comment type="caution">
    <text evidence="2">The sequence shown here is derived from an EMBL/GenBank/DDBJ whole genome shotgun (WGS) entry which is preliminary data.</text>
</comment>
<dbReference type="EMBL" id="WIGO01000325">
    <property type="protein sequence ID" value="KAF6817059.1"/>
    <property type="molecule type" value="Genomic_DNA"/>
</dbReference>
<name>A0A8H6JPL4_9PEZI</name>
<evidence type="ECO:0000313" key="2">
    <source>
        <dbReference type="EMBL" id="KAF6817059.1"/>
    </source>
</evidence>
<feature type="domain" description="Chromo" evidence="1">
    <location>
        <begin position="90"/>
        <end position="138"/>
    </location>
</feature>
<protein>
    <recommendedName>
        <fullName evidence="1">Chromo domain-containing protein</fullName>
    </recommendedName>
</protein>
<accession>A0A8H6JPL4</accession>